<dbReference type="Proteomes" id="UP000050863">
    <property type="component" value="Unassembled WGS sequence"/>
</dbReference>
<dbReference type="GO" id="GO:0016757">
    <property type="term" value="F:glycosyltransferase activity"/>
    <property type="evidence" value="ECO:0007669"/>
    <property type="project" value="InterPro"/>
</dbReference>
<dbReference type="Pfam" id="PF13439">
    <property type="entry name" value="Glyco_transf_4"/>
    <property type="match status" value="1"/>
</dbReference>
<evidence type="ECO:0000259" key="2">
    <source>
        <dbReference type="Pfam" id="PF13439"/>
    </source>
</evidence>
<dbReference type="AlphaFoldDB" id="A0A0R3L8Z0"/>
<dbReference type="Pfam" id="PF00534">
    <property type="entry name" value="Glycos_transf_1"/>
    <property type="match status" value="1"/>
</dbReference>
<dbReference type="PANTHER" id="PTHR12526:SF595">
    <property type="entry name" value="BLL5217 PROTEIN"/>
    <property type="match status" value="1"/>
</dbReference>
<dbReference type="InterPro" id="IPR028098">
    <property type="entry name" value="Glyco_trans_4-like_N"/>
</dbReference>
<protein>
    <submittedName>
        <fullName evidence="3">Glycosyl transferase</fullName>
    </submittedName>
</protein>
<dbReference type="InterPro" id="IPR001296">
    <property type="entry name" value="Glyco_trans_1"/>
</dbReference>
<keyword evidence="4" id="KW-1185">Reference proteome</keyword>
<dbReference type="STRING" id="280332.CQ12_38795"/>
<sequence length="362" mass="39524">MRIAQIAPLAESVPPKLYGGTERVIAWLVDELVSQGHEVTLFASGDSHTRGELHPVWPRGLRLGRPAADPAVACTALLEAIAQRVEDFDVVHSHIDWLHLPLLSRLGVPFLTTMHGRLDLPGLADVVRQFSDAPFVSISDNQRLPLARANWRATVHHGLPADLFRPSYGAGSYLAFLGRLNAEKGPESAIRIARAAGMQLRIAAKLPRSERRYFKERLEPQIDGTQIRLIGEVNDAAKQPFLAGAAALLFPIDWPEPFGLVMIEAMACGTPVIAFRSGSVPEVIDEGVTGFVVDDEEQAVQAVKRLDELDRGRVREGFEKRFTAGRMAADYVSHYQSIVSGGSAEYRRQGLLAGEESAASAT</sequence>
<organism evidence="3 4">
    <name type="scientific">Bradyrhizobium jicamae</name>
    <dbReference type="NCBI Taxonomy" id="280332"/>
    <lineage>
        <taxon>Bacteria</taxon>
        <taxon>Pseudomonadati</taxon>
        <taxon>Pseudomonadota</taxon>
        <taxon>Alphaproteobacteria</taxon>
        <taxon>Hyphomicrobiales</taxon>
        <taxon>Nitrobacteraceae</taxon>
        <taxon>Bradyrhizobium</taxon>
    </lineage>
</organism>
<reference evidence="3 4" key="1">
    <citation type="submission" date="2014-03" db="EMBL/GenBank/DDBJ databases">
        <title>Bradyrhizobium valentinum sp. nov., isolated from effective nodules of Lupinus mariae-josephae, a lupine endemic of basic-lime soils in Eastern Spain.</title>
        <authorList>
            <person name="Duran D."/>
            <person name="Rey L."/>
            <person name="Navarro A."/>
            <person name="Busquets A."/>
            <person name="Imperial J."/>
            <person name="Ruiz-Argueso T."/>
        </authorList>
    </citation>
    <scope>NUCLEOTIDE SEQUENCE [LARGE SCALE GENOMIC DNA]</scope>
    <source>
        <strain evidence="3 4">PAC68</strain>
    </source>
</reference>
<dbReference type="RefSeq" id="WP_057837347.1">
    <property type="nucleotide sequence ID" value="NZ_LLXZ01000130.1"/>
</dbReference>
<accession>A0A0R3L8Z0</accession>
<gene>
    <name evidence="3" type="ORF">CQ12_38795</name>
</gene>
<dbReference type="CDD" id="cd03802">
    <property type="entry name" value="GT4_AviGT4-like"/>
    <property type="match status" value="1"/>
</dbReference>
<evidence type="ECO:0000313" key="3">
    <source>
        <dbReference type="EMBL" id="KRR04428.1"/>
    </source>
</evidence>
<name>A0A0R3L8Z0_9BRAD</name>
<dbReference type="EMBL" id="LLXZ01000130">
    <property type="protein sequence ID" value="KRR04428.1"/>
    <property type="molecule type" value="Genomic_DNA"/>
</dbReference>
<feature type="domain" description="Glycosyl transferase family 1" evidence="1">
    <location>
        <begin position="173"/>
        <end position="309"/>
    </location>
</feature>
<keyword evidence="3" id="KW-0808">Transferase</keyword>
<evidence type="ECO:0000313" key="4">
    <source>
        <dbReference type="Proteomes" id="UP000050863"/>
    </source>
</evidence>
<feature type="domain" description="Glycosyltransferase subfamily 4-like N-terminal" evidence="2">
    <location>
        <begin position="18"/>
        <end position="124"/>
    </location>
</feature>
<dbReference type="OrthoDB" id="9801573at2"/>
<evidence type="ECO:0000259" key="1">
    <source>
        <dbReference type="Pfam" id="PF00534"/>
    </source>
</evidence>
<dbReference type="Gene3D" id="3.40.50.2000">
    <property type="entry name" value="Glycogen Phosphorylase B"/>
    <property type="match status" value="2"/>
</dbReference>
<dbReference type="PANTHER" id="PTHR12526">
    <property type="entry name" value="GLYCOSYLTRANSFERASE"/>
    <property type="match status" value="1"/>
</dbReference>
<comment type="caution">
    <text evidence="3">The sequence shown here is derived from an EMBL/GenBank/DDBJ whole genome shotgun (WGS) entry which is preliminary data.</text>
</comment>
<proteinExistence type="predicted"/>
<dbReference type="SUPFAM" id="SSF53756">
    <property type="entry name" value="UDP-Glycosyltransferase/glycogen phosphorylase"/>
    <property type="match status" value="1"/>
</dbReference>